<dbReference type="PANTHER" id="PTHR31791:SF37">
    <property type="entry name" value="A_TM021B04.7 PROTEIN"/>
    <property type="match status" value="1"/>
</dbReference>
<dbReference type="Proteomes" id="UP001187192">
    <property type="component" value="Unassembled WGS sequence"/>
</dbReference>
<dbReference type="InterPro" id="IPR012474">
    <property type="entry name" value="Frigida"/>
</dbReference>
<evidence type="ECO:0000313" key="7">
    <source>
        <dbReference type="EMBL" id="GMN25245.1"/>
    </source>
</evidence>
<comment type="caution">
    <text evidence="7">The sequence shown here is derived from an EMBL/GenBank/DDBJ whole genome shotgun (WGS) entry which is preliminary data.</text>
</comment>
<dbReference type="Pfam" id="PF07899">
    <property type="entry name" value="Frigida"/>
    <property type="match status" value="2"/>
</dbReference>
<sequence>MEKIASELKMSELKQVNLCKAYEALQSEASTVLLLTVQWKDLDDHFNVTRMALQEKLEELVEREKNVEARENELGDNDSLLNSEIDSKSKRLVEMGKTIDERRKVLKLIGREADSLNLSIQEKRRELEITAKQSGAAKELVVEKERELDCLKKEVKNRVKILGILGRTRKQRSEEVESKGKELGSVRGMLKKCEEDLEFKERQMQSIRRSLEDYRKEFVLREEQIKMKEERLHAIEESIAECGIELGMKEKELDLIEKDFELKKRNFVSLKKSMDQCAYEFDSKERKFEGLITALKAKETSSELEIEELGLAYKRVEEFLKDVELKEKNLASLQRLVEERFHELEKRESQFEATRKEFELIRNTLAFQAMEKKNAVDSRVKIEPSDNEWNSDDFLSFARYQYCITNGHFLLVLLIEQLKKQESLCTEIYTVLQRSPNPAKLVLDAVRGFYPRHSSKENTSFDLGIVRSGCILLMEQLAKASPEISPQVREEAMKLAGEWKAKMTVKAENVLEVLGFVQLLASYGLASGFDADELRSILDVAGSSSHASELRRTLCIANKAPVDAEQAENSRANANIATCSPNLHSSTIQSGRNLELGQREDSSGKSLTQDDILAALQMPDPAKFVLGVVEASFPQLWKRGDVGFEASFMKSYIFMFEQLIKKSPPLQPQIRKDAMRLATEWRARVIANTENYLEVLGFLQFVAVYGLVSSFNEDDISSFLEMISRNKCALELGGSLGFAYEIPEFIENSLRRKRTVEAVRLALAFKLTDRFSPTKLLTEYTEDAKSYTRQFCEKKNTTEEKDEVADREIAALRAVAQCIKDYNMESQFQSESILKRIALLEKIKKDRRDSALFFGSGDVQQLQQQQQQDACNKRRKICLTS</sequence>
<evidence type="ECO:0000256" key="2">
    <source>
        <dbReference type="ARBA" id="ARBA00022473"/>
    </source>
</evidence>
<keyword evidence="4 5" id="KW-0287">Flowering</keyword>
<evidence type="ECO:0000256" key="1">
    <source>
        <dbReference type="ARBA" id="ARBA00008956"/>
    </source>
</evidence>
<proteinExistence type="inferred from homology"/>
<feature type="coiled-coil region" evidence="6">
    <location>
        <begin position="50"/>
        <end position="77"/>
    </location>
</feature>
<keyword evidence="6" id="KW-0175">Coiled coil</keyword>
<evidence type="ECO:0000313" key="8">
    <source>
        <dbReference type="Proteomes" id="UP001187192"/>
    </source>
</evidence>
<feature type="coiled-coil region" evidence="6">
    <location>
        <begin position="190"/>
        <end position="231"/>
    </location>
</feature>
<protein>
    <recommendedName>
        <fullName evidence="5">FRIGIDA-like protein</fullName>
    </recommendedName>
</protein>
<dbReference type="PANTHER" id="PTHR31791">
    <property type="entry name" value="FRIGIDA-LIKE PROTEIN 3-RELATED"/>
    <property type="match status" value="1"/>
</dbReference>
<evidence type="ECO:0000256" key="5">
    <source>
        <dbReference type="RuleBase" id="RU364012"/>
    </source>
</evidence>
<evidence type="ECO:0000256" key="6">
    <source>
        <dbReference type="SAM" id="Coils"/>
    </source>
</evidence>
<dbReference type="GO" id="GO:0030154">
    <property type="term" value="P:cell differentiation"/>
    <property type="evidence" value="ECO:0007669"/>
    <property type="project" value="UniProtKB-KW"/>
</dbReference>
<keyword evidence="8" id="KW-1185">Reference proteome</keyword>
<accession>A0AA87Z689</accession>
<keyword evidence="2 5" id="KW-0217">Developmental protein</keyword>
<keyword evidence="3 5" id="KW-0221">Differentiation</keyword>
<name>A0AA87Z689_FICCA</name>
<dbReference type="AlphaFoldDB" id="A0AA87Z689"/>
<dbReference type="EMBL" id="BTGU01000001">
    <property type="protein sequence ID" value="GMN25245.1"/>
    <property type="molecule type" value="Genomic_DNA"/>
</dbReference>
<dbReference type="SUPFAM" id="SSF57997">
    <property type="entry name" value="Tropomyosin"/>
    <property type="match status" value="1"/>
</dbReference>
<organism evidence="7 8">
    <name type="scientific">Ficus carica</name>
    <name type="common">Common fig</name>
    <dbReference type="NCBI Taxonomy" id="3494"/>
    <lineage>
        <taxon>Eukaryota</taxon>
        <taxon>Viridiplantae</taxon>
        <taxon>Streptophyta</taxon>
        <taxon>Embryophyta</taxon>
        <taxon>Tracheophyta</taxon>
        <taxon>Spermatophyta</taxon>
        <taxon>Magnoliopsida</taxon>
        <taxon>eudicotyledons</taxon>
        <taxon>Gunneridae</taxon>
        <taxon>Pentapetalae</taxon>
        <taxon>rosids</taxon>
        <taxon>fabids</taxon>
        <taxon>Rosales</taxon>
        <taxon>Moraceae</taxon>
        <taxon>Ficeae</taxon>
        <taxon>Ficus</taxon>
    </lineage>
</organism>
<gene>
    <name evidence="7" type="ORF">TIFTF001_000863</name>
</gene>
<evidence type="ECO:0000256" key="3">
    <source>
        <dbReference type="ARBA" id="ARBA00022782"/>
    </source>
</evidence>
<evidence type="ECO:0000256" key="4">
    <source>
        <dbReference type="ARBA" id="ARBA00023089"/>
    </source>
</evidence>
<reference evidence="7" key="1">
    <citation type="submission" date="2023-07" db="EMBL/GenBank/DDBJ databases">
        <title>draft genome sequence of fig (Ficus carica).</title>
        <authorList>
            <person name="Takahashi T."/>
            <person name="Nishimura K."/>
        </authorList>
    </citation>
    <scope>NUCLEOTIDE SEQUENCE</scope>
</reference>
<comment type="similarity">
    <text evidence="1 5">Belongs to the Frigida family.</text>
</comment>
<dbReference type="GO" id="GO:0009908">
    <property type="term" value="P:flower development"/>
    <property type="evidence" value="ECO:0007669"/>
    <property type="project" value="UniProtKB-KW"/>
</dbReference>